<dbReference type="PANTHER" id="PTHR48174">
    <property type="entry name" value="DUF946 FAMILY PROTEIN"/>
    <property type="match status" value="1"/>
</dbReference>
<gene>
    <name evidence="3" type="ORF">WJX75_002901</name>
</gene>
<dbReference type="Pfam" id="PF06101">
    <property type="entry name" value="Vps62"/>
    <property type="match status" value="1"/>
</dbReference>
<protein>
    <submittedName>
        <fullName evidence="3">Uncharacterized protein</fullName>
    </submittedName>
</protein>
<proteinExistence type="predicted"/>
<feature type="compositionally biased region" description="Polar residues" evidence="2">
    <location>
        <begin position="107"/>
        <end position="118"/>
    </location>
</feature>
<sequence length="507" mass="57156">MKLLRGISRAELGVGRKLIKLPSSSHHAQTPLLRSQSLPSNGLLKRSRFARLYDVPATRPVVRQFQAFARLRSSAAEQQQSGGRTQEAEVLRDLKAPDTTPDFRRAGSNNGQASTSGRLPQTVQELQDIIASNCPVFYFHPEERYFPCTVQWFLERSELQLIRKGWRRRVLRVIEQVGTLNGESLTRAEAWFGAHPFKRSFMMLRLVDPRHRSGQPDQLNQVPIYAHAKEVVDPHSGRRTALEVNYMKFLAYNGSYKLFGWIPAGDLGAHDADWEHVTMRLTPDGRRVLGVYYSAHRHQDGVWRSAKDVPRSEGGRPLAHIAVNGHGSYPTAGTIPRIFFAANDQTSNQGAVWDPEHCVIVTNNGDGGALPKVEDRGSDLDGSSYVALRRDADSALGPQGTEGRQPAAAFEPAKWLNYSGRWGTTVEAPARQDWFARAENPVSRTWLQQVLFPLAPGIESIYEPAMEEVEEALERGRENMEHMQSEVRREADEVQRKVESWVKWPKK</sequence>
<dbReference type="Proteomes" id="UP001491310">
    <property type="component" value="Unassembled WGS sequence"/>
</dbReference>
<keyword evidence="4" id="KW-1185">Reference proteome</keyword>
<feature type="region of interest" description="Disordered" evidence="2">
    <location>
        <begin position="76"/>
        <end position="118"/>
    </location>
</feature>
<accession>A0ABR2YD47</accession>
<comment type="caution">
    <text evidence="3">The sequence shown here is derived from an EMBL/GenBank/DDBJ whole genome shotgun (WGS) entry which is preliminary data.</text>
</comment>
<feature type="compositionally biased region" description="Basic and acidic residues" evidence="2">
    <location>
        <begin position="86"/>
        <end position="105"/>
    </location>
</feature>
<evidence type="ECO:0000313" key="3">
    <source>
        <dbReference type="EMBL" id="KAK9902691.1"/>
    </source>
</evidence>
<evidence type="ECO:0000256" key="2">
    <source>
        <dbReference type="SAM" id="MobiDB-lite"/>
    </source>
</evidence>
<dbReference type="PANTHER" id="PTHR48174:SF5">
    <property type="entry name" value="VACUOLAR PROTEIN SORTING-ASSOCIATED PROTEIN 62"/>
    <property type="match status" value="1"/>
</dbReference>
<name>A0ABR2YD47_9CHLO</name>
<reference evidence="3 4" key="1">
    <citation type="journal article" date="2024" name="Nat. Commun.">
        <title>Phylogenomics reveals the evolutionary origins of lichenization in chlorophyte algae.</title>
        <authorList>
            <person name="Puginier C."/>
            <person name="Libourel C."/>
            <person name="Otte J."/>
            <person name="Skaloud P."/>
            <person name="Haon M."/>
            <person name="Grisel S."/>
            <person name="Petersen M."/>
            <person name="Berrin J.G."/>
            <person name="Delaux P.M."/>
            <person name="Dal Grande F."/>
            <person name="Keller J."/>
        </authorList>
    </citation>
    <scope>NUCLEOTIDE SEQUENCE [LARGE SCALE GENOMIC DNA]</scope>
    <source>
        <strain evidence="3 4">SAG 216-7</strain>
    </source>
</reference>
<dbReference type="InterPro" id="IPR009291">
    <property type="entry name" value="Vps62"/>
</dbReference>
<dbReference type="EMBL" id="JALJOT010000015">
    <property type="protein sequence ID" value="KAK9902691.1"/>
    <property type="molecule type" value="Genomic_DNA"/>
</dbReference>
<feature type="coiled-coil region" evidence="1">
    <location>
        <begin position="466"/>
        <end position="497"/>
    </location>
</feature>
<organism evidence="3 4">
    <name type="scientific">Coccomyxa subellipsoidea</name>
    <dbReference type="NCBI Taxonomy" id="248742"/>
    <lineage>
        <taxon>Eukaryota</taxon>
        <taxon>Viridiplantae</taxon>
        <taxon>Chlorophyta</taxon>
        <taxon>core chlorophytes</taxon>
        <taxon>Trebouxiophyceae</taxon>
        <taxon>Trebouxiophyceae incertae sedis</taxon>
        <taxon>Coccomyxaceae</taxon>
        <taxon>Coccomyxa</taxon>
    </lineage>
</organism>
<evidence type="ECO:0000256" key="1">
    <source>
        <dbReference type="SAM" id="Coils"/>
    </source>
</evidence>
<keyword evidence="1" id="KW-0175">Coiled coil</keyword>
<evidence type="ECO:0000313" key="4">
    <source>
        <dbReference type="Proteomes" id="UP001491310"/>
    </source>
</evidence>